<feature type="binding site" evidence="12">
    <location>
        <position position="106"/>
    </location>
    <ligand>
        <name>Zn(2+)</name>
        <dbReference type="ChEBI" id="CHEBI:29105"/>
        <note>catalytic</note>
    </ligand>
</feature>
<comment type="catalytic activity">
    <reaction evidence="11">
        <text>2 5-aminolevulinate = porphobilinogen + 2 H2O + H(+)</text>
        <dbReference type="Rhea" id="RHEA:24064"/>
        <dbReference type="ChEBI" id="CHEBI:15377"/>
        <dbReference type="ChEBI" id="CHEBI:15378"/>
        <dbReference type="ChEBI" id="CHEBI:58126"/>
        <dbReference type="ChEBI" id="CHEBI:356416"/>
        <dbReference type="EC" id="4.2.1.24"/>
    </reaction>
</comment>
<proteinExistence type="inferred from homology"/>
<dbReference type="PANTHER" id="PTHR11458:SF0">
    <property type="entry name" value="DELTA-AMINOLEVULINIC ACID DEHYDRATASE"/>
    <property type="match status" value="1"/>
</dbReference>
<dbReference type="InterPro" id="IPR013785">
    <property type="entry name" value="Aldolase_TIM"/>
</dbReference>
<evidence type="ECO:0000256" key="12">
    <source>
        <dbReference type="PIRSR" id="PIRSR001415-3"/>
    </source>
</evidence>
<dbReference type="PIRSF" id="PIRSF001415">
    <property type="entry name" value="Porphbilin_synth"/>
    <property type="match status" value="1"/>
</dbReference>
<dbReference type="SMART" id="SM01004">
    <property type="entry name" value="ALAD"/>
    <property type="match status" value="1"/>
</dbReference>
<dbReference type="GO" id="GO:0004655">
    <property type="term" value="F:porphobilinogen synthase activity"/>
    <property type="evidence" value="ECO:0007669"/>
    <property type="project" value="UniProtKB-EC"/>
</dbReference>
<dbReference type="UniPathway" id="UPA00251">
    <property type="reaction ID" value="UER00318"/>
</dbReference>
<evidence type="ECO:0000256" key="10">
    <source>
        <dbReference type="ARBA" id="ARBA00032837"/>
    </source>
</evidence>
<feature type="binding site" evidence="12">
    <location>
        <position position="116"/>
    </location>
    <ligand>
        <name>Zn(2+)</name>
        <dbReference type="ChEBI" id="CHEBI:29105"/>
        <note>catalytic</note>
    </ligand>
</feature>
<dbReference type="AlphaFoldDB" id="A0A7K3S129"/>
<evidence type="ECO:0000256" key="13">
    <source>
        <dbReference type="RuleBase" id="RU004161"/>
    </source>
</evidence>
<evidence type="ECO:0000256" key="6">
    <source>
        <dbReference type="ARBA" id="ARBA00023133"/>
    </source>
</evidence>
<evidence type="ECO:0000256" key="2">
    <source>
        <dbReference type="ARBA" id="ARBA00008055"/>
    </source>
</evidence>
<dbReference type="RefSeq" id="WP_164205246.1">
    <property type="nucleotide sequence ID" value="NZ_JAAGMP010001046.1"/>
</dbReference>
<organism evidence="14 15">
    <name type="scientific">Streptomyces parvus</name>
    <dbReference type="NCBI Taxonomy" id="66428"/>
    <lineage>
        <taxon>Bacteria</taxon>
        <taxon>Bacillati</taxon>
        <taxon>Actinomycetota</taxon>
        <taxon>Actinomycetes</taxon>
        <taxon>Kitasatosporales</taxon>
        <taxon>Streptomycetaceae</taxon>
        <taxon>Streptomyces</taxon>
    </lineage>
</organism>
<evidence type="ECO:0000256" key="9">
    <source>
        <dbReference type="ARBA" id="ARBA00025628"/>
    </source>
</evidence>
<evidence type="ECO:0000256" key="3">
    <source>
        <dbReference type="ARBA" id="ARBA00011823"/>
    </source>
</evidence>
<evidence type="ECO:0000313" key="15">
    <source>
        <dbReference type="Proteomes" id="UP000469670"/>
    </source>
</evidence>
<evidence type="ECO:0000256" key="4">
    <source>
        <dbReference type="ARBA" id="ARBA00012053"/>
    </source>
</evidence>
<dbReference type="EMBL" id="JAAGMP010001046">
    <property type="protein sequence ID" value="NEC21214.1"/>
    <property type="molecule type" value="Genomic_DNA"/>
</dbReference>
<evidence type="ECO:0000256" key="1">
    <source>
        <dbReference type="ARBA" id="ARBA00004694"/>
    </source>
</evidence>
<protein>
    <recommendedName>
        <fullName evidence="5">Delta-aminolevulinic acid dehydratase</fullName>
        <ecNumber evidence="4">4.2.1.24</ecNumber>
    </recommendedName>
    <alternativeName>
        <fullName evidence="10">Porphobilinogen synthase</fullName>
    </alternativeName>
</protein>
<evidence type="ECO:0000313" key="14">
    <source>
        <dbReference type="EMBL" id="NEC21214.1"/>
    </source>
</evidence>
<evidence type="ECO:0000256" key="8">
    <source>
        <dbReference type="ARBA" id="ARBA00023244"/>
    </source>
</evidence>
<reference evidence="14 15" key="1">
    <citation type="submission" date="2020-01" db="EMBL/GenBank/DDBJ databases">
        <title>Insect and environment-associated Actinomycetes.</title>
        <authorList>
            <person name="Currrie C."/>
            <person name="Chevrette M."/>
            <person name="Carlson C."/>
            <person name="Stubbendieck R."/>
            <person name="Wendt-Pienkowski E."/>
        </authorList>
    </citation>
    <scope>NUCLEOTIDE SEQUENCE [LARGE SCALE GENOMIC DNA]</scope>
    <source>
        <strain evidence="14 15">SID7590</strain>
    </source>
</reference>
<dbReference type="GO" id="GO:0006782">
    <property type="term" value="P:protoporphyrinogen IX biosynthetic process"/>
    <property type="evidence" value="ECO:0007669"/>
    <property type="project" value="UniProtKB-UniPathway"/>
</dbReference>
<accession>A0A7K3S129</accession>
<keyword evidence="12" id="KW-0479">Metal-binding</keyword>
<comment type="function">
    <text evidence="9">Catalyzes an early step in the biosynthesis of tetrapyrroles. Binds two molecules of 5-aminolevulinate per subunit, each at a distinct site, and catalyzes their condensation to form porphobilinogen.</text>
</comment>
<dbReference type="PANTHER" id="PTHR11458">
    <property type="entry name" value="DELTA-AMINOLEVULINIC ACID DEHYDRATASE"/>
    <property type="match status" value="1"/>
</dbReference>
<keyword evidence="7" id="KW-0456">Lyase</keyword>
<evidence type="ECO:0000256" key="11">
    <source>
        <dbReference type="ARBA" id="ARBA00047651"/>
    </source>
</evidence>
<keyword evidence="8" id="KW-0627">Porphyrin biosynthesis</keyword>
<dbReference type="SUPFAM" id="SSF51569">
    <property type="entry name" value="Aldolase"/>
    <property type="match status" value="1"/>
</dbReference>
<name>A0A7K3S129_9ACTN</name>
<dbReference type="GO" id="GO:0008270">
    <property type="term" value="F:zinc ion binding"/>
    <property type="evidence" value="ECO:0007669"/>
    <property type="project" value="TreeGrafter"/>
</dbReference>
<dbReference type="Pfam" id="PF00490">
    <property type="entry name" value="ALAD"/>
    <property type="match status" value="1"/>
</dbReference>
<dbReference type="EC" id="4.2.1.24" evidence="4"/>
<comment type="pathway">
    <text evidence="1">Porphyrin-containing compound metabolism; protoporphyrin-IX biosynthesis; coproporphyrinogen-III from 5-aminolevulinate: step 1/4.</text>
</comment>
<dbReference type="InterPro" id="IPR001731">
    <property type="entry name" value="ALAD"/>
</dbReference>
<keyword evidence="12" id="KW-0862">Zinc</keyword>
<comment type="subunit">
    <text evidence="3">Homooctamer.</text>
</comment>
<feature type="binding site" evidence="12">
    <location>
        <position position="108"/>
    </location>
    <ligand>
        <name>Zn(2+)</name>
        <dbReference type="ChEBI" id="CHEBI:29105"/>
        <note>catalytic</note>
    </ligand>
</feature>
<evidence type="ECO:0000256" key="5">
    <source>
        <dbReference type="ARBA" id="ARBA00020771"/>
    </source>
</evidence>
<evidence type="ECO:0000256" key="7">
    <source>
        <dbReference type="ARBA" id="ARBA00023239"/>
    </source>
</evidence>
<dbReference type="Gene3D" id="3.20.20.70">
    <property type="entry name" value="Aldolase class I"/>
    <property type="match status" value="1"/>
</dbReference>
<dbReference type="GO" id="GO:0005829">
    <property type="term" value="C:cytosol"/>
    <property type="evidence" value="ECO:0007669"/>
    <property type="project" value="TreeGrafter"/>
</dbReference>
<dbReference type="PRINTS" id="PR00144">
    <property type="entry name" value="DALDHYDRTASE"/>
</dbReference>
<gene>
    <name evidence="14" type="ORF">G3I50_23645</name>
</gene>
<dbReference type="Proteomes" id="UP000469670">
    <property type="component" value="Unassembled WGS sequence"/>
</dbReference>
<sequence>MPTHRLSVRNYLGGPGLAPEDLTMVFLMREDDDKSPTSMPTRTVGEAAEAARAIEALGMRSVKVFAGSRIRDAHASQAAAPTGLMARTIKAVKKATPGLAVMTETCVCSHTDSGECWLANERDGRMDLEKTTAVLAAQAVMQAEAGADIVGPAAMIPGSVRAVRDALDGAGHRDVAIMPHLIFESVLYQGYRATMGAAPRSGARAFQINPRRPEMAVHIALEMVQEGADMILTEPALHTVDTLVHLKDKLPVPVVPFSVSGEYMRLTDLKANGERDVSGLMEAYTVLKRAGADRIITYGAVDVARRLRAS</sequence>
<comment type="caution">
    <text evidence="14">The sequence shown here is derived from an EMBL/GenBank/DDBJ whole genome shotgun (WGS) entry which is preliminary data.</text>
</comment>
<comment type="similarity">
    <text evidence="2 13">Belongs to the ALAD family.</text>
</comment>
<keyword evidence="6" id="KW-0350">Heme biosynthesis</keyword>